<evidence type="ECO:0000313" key="3">
    <source>
        <dbReference type="Proteomes" id="UP000184267"/>
    </source>
</evidence>
<dbReference type="OrthoDB" id="2754773at2759"/>
<protein>
    <recommendedName>
        <fullName evidence="1">F-box domain-containing protein</fullName>
    </recommendedName>
</protein>
<dbReference type="Pfam" id="PF12937">
    <property type="entry name" value="F-box-like"/>
    <property type="match status" value="1"/>
</dbReference>
<dbReference type="EMBL" id="MNAD01001565">
    <property type="protein sequence ID" value="OJT03996.1"/>
    <property type="molecule type" value="Genomic_DNA"/>
</dbReference>
<dbReference type="AlphaFoldDB" id="A0A1M2V8Y2"/>
<proteinExistence type="predicted"/>
<evidence type="ECO:0000259" key="1">
    <source>
        <dbReference type="Pfam" id="PF12937"/>
    </source>
</evidence>
<dbReference type="PANTHER" id="PTHR38926">
    <property type="entry name" value="F-BOX DOMAIN CONTAINING PROTEIN, EXPRESSED"/>
    <property type="match status" value="1"/>
</dbReference>
<name>A0A1M2V8Y2_TRAPU</name>
<feature type="domain" description="F-box" evidence="1">
    <location>
        <begin position="66"/>
        <end position="121"/>
    </location>
</feature>
<gene>
    <name evidence="2" type="ORF">TRAPUB_5325</name>
</gene>
<dbReference type="InterPro" id="IPR032675">
    <property type="entry name" value="LRR_dom_sf"/>
</dbReference>
<dbReference type="STRING" id="154538.A0A1M2V8Y2"/>
<dbReference type="SUPFAM" id="SSF52047">
    <property type="entry name" value="RNI-like"/>
    <property type="match status" value="1"/>
</dbReference>
<dbReference type="PANTHER" id="PTHR38926:SF5">
    <property type="entry name" value="F-BOX AND LEUCINE-RICH REPEAT PROTEIN 6"/>
    <property type="match status" value="1"/>
</dbReference>
<keyword evidence="3" id="KW-1185">Reference proteome</keyword>
<sequence>MENRPSDDTVTPEGPLYGLCLPDLDPDALNARILAIGTQVPSLQEASSDTGVLPVRALRNARRPIHKLPTEILVDMFLRQSSRPHPESAETSDSADWFQIMLVCRRWRAVVKANTCFWRSIKVGSDIRWLDLALSRSGDVNLSLTFSVPSALLSGLSQILGIRERIERLRFSCLGDSPSLKTLEPLVRATLPSLIDLGVSITRTRAVPAYAQAVPGFRDWPKRLETFELAPSNFPGMTKLSLKRVSLPWTASCISHLRHLDLRGCIVRPNAMSVSTFLDVLREGHNLEELILHDMLSSACPSRPRPSERLRAVALPRLRKAEFVDDFEWISLYVSYIQLPPQGEVSFTGLLDQFPGDDPSLSFAAILPRDAPPRAFLRSATSASLYIENGSYQITCQGAGPLVTLHLRGRSYYVDWLECVEDGVAHFIETLNKAPLTKLELAFECDSEGEFMDQELFDYVLDAFPRLQEIQLRSNVTGGDGGVDDVPVVLLCQSLGSRSSAASDSDGDVGVRCPNLKVLRVHQQQNGGESVLPALVECLFSREAGGGRDLELLAVTLRRSGAKDWTKSDMTHKAVFVPMVRSYEFTDAGQPE</sequence>
<reference evidence="2 3" key="1">
    <citation type="submission" date="2016-10" db="EMBL/GenBank/DDBJ databases">
        <title>Genome sequence of the basidiomycete white-rot fungus Trametes pubescens.</title>
        <authorList>
            <person name="Makela M.R."/>
            <person name="Granchi Z."/>
            <person name="Peng M."/>
            <person name="De Vries R.P."/>
            <person name="Grigoriev I."/>
            <person name="Riley R."/>
            <person name="Hilden K."/>
        </authorList>
    </citation>
    <scope>NUCLEOTIDE SEQUENCE [LARGE SCALE GENOMIC DNA]</scope>
    <source>
        <strain evidence="2 3">FBCC735</strain>
    </source>
</reference>
<comment type="caution">
    <text evidence="2">The sequence shown here is derived from an EMBL/GenBank/DDBJ whole genome shotgun (WGS) entry which is preliminary data.</text>
</comment>
<dbReference type="InterPro" id="IPR001810">
    <property type="entry name" value="F-box_dom"/>
</dbReference>
<organism evidence="2 3">
    <name type="scientific">Trametes pubescens</name>
    <name type="common">White-rot fungus</name>
    <dbReference type="NCBI Taxonomy" id="154538"/>
    <lineage>
        <taxon>Eukaryota</taxon>
        <taxon>Fungi</taxon>
        <taxon>Dikarya</taxon>
        <taxon>Basidiomycota</taxon>
        <taxon>Agaricomycotina</taxon>
        <taxon>Agaricomycetes</taxon>
        <taxon>Polyporales</taxon>
        <taxon>Polyporaceae</taxon>
        <taxon>Trametes</taxon>
    </lineage>
</organism>
<evidence type="ECO:0000313" key="2">
    <source>
        <dbReference type="EMBL" id="OJT03996.1"/>
    </source>
</evidence>
<dbReference type="Gene3D" id="3.80.10.10">
    <property type="entry name" value="Ribonuclease Inhibitor"/>
    <property type="match status" value="1"/>
</dbReference>
<dbReference type="Gene3D" id="1.20.1280.50">
    <property type="match status" value="1"/>
</dbReference>
<dbReference type="Proteomes" id="UP000184267">
    <property type="component" value="Unassembled WGS sequence"/>
</dbReference>
<accession>A0A1M2V8Y2</accession>